<evidence type="ECO:0000256" key="3">
    <source>
        <dbReference type="ARBA" id="ARBA00022898"/>
    </source>
</evidence>
<evidence type="ECO:0000313" key="6">
    <source>
        <dbReference type="EMBL" id="UWX05071.1"/>
    </source>
</evidence>
<sequence>MDMLTSIGNTPLIHLKNLSKEAGANIYVKAEMRNPGGSIKDRASLAYVKDALATGKLTQDGTVIEATSGNLGIGLAVVCAELGIRLIVCMPESASIERRKLMQGLGAEIILTPANKGMSGAQEKAEELYNNSKNAFRPNQFSNPIGPKAHYESTGPEIRAQAMQEKISIDAFVAGAGSGATFMGVGKYLKEYYPLIFLGIIEPEESAVLSGKPAAPHGIQGIGAGFVPDIVDKSLITEILTVNTRTAKETARKALKTDALNGGISTGANIAAALELSKRKEFQGKNIVTIACDTGERYMSTDLFMQE</sequence>
<comment type="cofactor">
    <cofactor evidence="1">
        <name>pyridoxal 5'-phosphate</name>
        <dbReference type="ChEBI" id="CHEBI:597326"/>
    </cofactor>
</comment>
<keyword evidence="7" id="KW-1185">Reference proteome</keyword>
<reference evidence="6" key="1">
    <citation type="submission" date="2020-12" db="EMBL/GenBank/DDBJ databases">
        <title>Taurinivorans muris gen. nov., sp. nov., fundamental and realized metabolic niche of a ubiquitous sulfidogenic bacterium in the murine intestine.</title>
        <authorList>
            <person name="Ye H."/>
            <person name="Hanson B.T."/>
            <person name="Loy A."/>
        </authorList>
    </citation>
    <scope>NUCLEOTIDE SEQUENCE</scope>
    <source>
        <strain evidence="6">LT0009</strain>
    </source>
</reference>
<evidence type="ECO:0000259" key="5">
    <source>
        <dbReference type="Pfam" id="PF00291"/>
    </source>
</evidence>
<dbReference type="Proteomes" id="UP001058120">
    <property type="component" value="Chromosome"/>
</dbReference>
<dbReference type="InterPro" id="IPR050214">
    <property type="entry name" value="Cys_Synth/Cystath_Beta-Synth"/>
</dbReference>
<evidence type="ECO:0000313" key="7">
    <source>
        <dbReference type="Proteomes" id="UP001058120"/>
    </source>
</evidence>
<accession>A0ABY5XZU7</accession>
<dbReference type="SUPFAM" id="SSF53686">
    <property type="entry name" value="Tryptophan synthase beta subunit-like PLP-dependent enzymes"/>
    <property type="match status" value="1"/>
</dbReference>
<name>A0ABY5XZU7_9BACT</name>
<dbReference type="PANTHER" id="PTHR10314">
    <property type="entry name" value="CYSTATHIONINE BETA-SYNTHASE"/>
    <property type="match status" value="1"/>
</dbReference>
<dbReference type="CDD" id="cd01561">
    <property type="entry name" value="CBS_like"/>
    <property type="match status" value="1"/>
</dbReference>
<comment type="catalytic activity">
    <reaction evidence="4">
        <text>O-acetyl-L-serine + hydrogen sulfide = L-cysteine + acetate</text>
        <dbReference type="Rhea" id="RHEA:14829"/>
        <dbReference type="ChEBI" id="CHEBI:29919"/>
        <dbReference type="ChEBI" id="CHEBI:30089"/>
        <dbReference type="ChEBI" id="CHEBI:35235"/>
        <dbReference type="ChEBI" id="CHEBI:58340"/>
        <dbReference type="EC" id="2.5.1.47"/>
    </reaction>
</comment>
<dbReference type="Gene3D" id="3.40.50.1100">
    <property type="match status" value="2"/>
</dbReference>
<evidence type="ECO:0000256" key="2">
    <source>
        <dbReference type="ARBA" id="ARBA00012681"/>
    </source>
</evidence>
<dbReference type="RefSeq" id="WP_334314633.1">
    <property type="nucleotide sequence ID" value="NZ_CP065938.1"/>
</dbReference>
<protein>
    <recommendedName>
        <fullName evidence="2">cysteine synthase</fullName>
        <ecNumber evidence="2">2.5.1.47</ecNumber>
    </recommendedName>
</protein>
<keyword evidence="3" id="KW-0663">Pyridoxal phosphate</keyword>
<dbReference type="InterPro" id="IPR005856">
    <property type="entry name" value="Cys_synth"/>
</dbReference>
<dbReference type="EMBL" id="CP065938">
    <property type="protein sequence ID" value="UWX05071.1"/>
    <property type="molecule type" value="Genomic_DNA"/>
</dbReference>
<organism evidence="6 7">
    <name type="scientific">Taurinivorans muris</name>
    <dbReference type="NCBI Taxonomy" id="2787751"/>
    <lineage>
        <taxon>Bacteria</taxon>
        <taxon>Pseudomonadati</taxon>
        <taxon>Thermodesulfobacteriota</taxon>
        <taxon>Desulfovibrionia</taxon>
        <taxon>Desulfovibrionales</taxon>
        <taxon>Desulfovibrionaceae</taxon>
        <taxon>Taurinivorans</taxon>
    </lineage>
</organism>
<dbReference type="EC" id="2.5.1.47" evidence="2"/>
<gene>
    <name evidence="6" type="ORF">JBF11_06220</name>
</gene>
<dbReference type="NCBIfam" id="TIGR01136">
    <property type="entry name" value="cysKM"/>
    <property type="match status" value="1"/>
</dbReference>
<evidence type="ECO:0000256" key="1">
    <source>
        <dbReference type="ARBA" id="ARBA00001933"/>
    </source>
</evidence>
<evidence type="ECO:0000256" key="4">
    <source>
        <dbReference type="ARBA" id="ARBA00047931"/>
    </source>
</evidence>
<dbReference type="InterPro" id="IPR036052">
    <property type="entry name" value="TrpB-like_PALP_sf"/>
</dbReference>
<dbReference type="Pfam" id="PF00291">
    <property type="entry name" value="PALP"/>
    <property type="match status" value="1"/>
</dbReference>
<dbReference type="InterPro" id="IPR001926">
    <property type="entry name" value="TrpB-like_PALP"/>
</dbReference>
<proteinExistence type="predicted"/>
<feature type="domain" description="Tryptophan synthase beta chain-like PALP" evidence="5">
    <location>
        <begin position="5"/>
        <end position="293"/>
    </location>
</feature>